<gene>
    <name evidence="3" type="ORF">LTR24_007465</name>
</gene>
<keyword evidence="1" id="KW-0175">Coiled coil</keyword>
<feature type="coiled-coil region" evidence="1">
    <location>
        <begin position="492"/>
        <end position="575"/>
    </location>
</feature>
<feature type="compositionally biased region" description="Low complexity" evidence="2">
    <location>
        <begin position="206"/>
        <end position="217"/>
    </location>
</feature>
<dbReference type="Proteomes" id="UP001345013">
    <property type="component" value="Unassembled WGS sequence"/>
</dbReference>
<dbReference type="SUPFAM" id="SSF57997">
    <property type="entry name" value="Tropomyosin"/>
    <property type="match status" value="1"/>
</dbReference>
<keyword evidence="4" id="KW-1185">Reference proteome</keyword>
<protein>
    <submittedName>
        <fullName evidence="3">Uncharacterized protein</fullName>
    </submittedName>
</protein>
<feature type="region of interest" description="Disordered" evidence="2">
    <location>
        <begin position="194"/>
        <end position="278"/>
    </location>
</feature>
<sequence>MEYIQPILSLSGGVHTWFKNVLHFTDDDFEQFLAFTRETNKDMLCCPIWRDIDANYCLISSEQESTAIAILRSRSHQLFPEDLPNETLQSALRSRLFICRESWRGGQKRLRTKAAAHTSSAQREDPEELSQPAEGEKNTNHSALQSHSTPSLKIVLKLPNSREELVRLSAGQHVDYTGDTSRIDQPKASIKRLLRSSEDSRANPWSLNSTRSSTSESELTELESSDDGNGIQPTDKLTDSSKKPTTSLSADLPEDNEVSVADRPSQYKNSSANIDDGDTITVDVEGRKRMILAEHSRKTSFMKRQRASVSSHNAKIIIDICKRRRMYDKQETEARPQLDQFTTPNELGNTLPPARPVPTTATYPSLVQLATNNMDVLVPVASTLPEGYTISISDCGEAGSDKQEPQHKGAIKPYSPPPKSLSPNPALDRILSQIQDLPTPPASNHPHSVDREVLAEPHCVHPIGANDAVSGQDTTTTGAAAAERDGSLRRDLEDAQVKAIQLEAKVKLLEEAQKPEALKVEVLQQDLDEERKRHQQSIYDLQEKTKSLEQSEQAAEELQTKILSLEESLSKSQVDLDTHKQEYKEDRARWHSTMNSLRSQITNMRIAGPDSNANQSQTAISSAKQDGKITAQEIANLQAQVETATNRAEGSENAVQKLTSLYDDLVTQRHTLSLEHKDSIQLANKLIIRWQRFFADLVYVLFTLIEEGFSARRLREIMRQQGINRKVVREIKVREAQWEPFVTTALQDRCMDDTTTYLAKMMDQHLPESAAELLAQLEEAAR</sequence>
<evidence type="ECO:0000313" key="3">
    <source>
        <dbReference type="EMBL" id="KAK5084856.1"/>
    </source>
</evidence>
<reference evidence="3 4" key="1">
    <citation type="submission" date="2023-08" db="EMBL/GenBank/DDBJ databases">
        <title>Black Yeasts Isolated from many extreme environments.</title>
        <authorList>
            <person name="Coleine C."/>
            <person name="Stajich J.E."/>
            <person name="Selbmann L."/>
        </authorList>
    </citation>
    <scope>NUCLEOTIDE SEQUENCE [LARGE SCALE GENOMIC DNA]</scope>
    <source>
        <strain evidence="3 4">CCFEE 5885</strain>
    </source>
</reference>
<evidence type="ECO:0000313" key="4">
    <source>
        <dbReference type="Proteomes" id="UP001345013"/>
    </source>
</evidence>
<accession>A0ABR0K311</accession>
<dbReference type="EMBL" id="JAVRRG010000112">
    <property type="protein sequence ID" value="KAK5084856.1"/>
    <property type="molecule type" value="Genomic_DNA"/>
</dbReference>
<feature type="region of interest" description="Disordered" evidence="2">
    <location>
        <begin position="395"/>
        <end position="426"/>
    </location>
</feature>
<proteinExistence type="predicted"/>
<comment type="caution">
    <text evidence="3">The sequence shown here is derived from an EMBL/GenBank/DDBJ whole genome shotgun (WGS) entry which is preliminary data.</text>
</comment>
<name>A0ABR0K311_9EURO</name>
<feature type="region of interest" description="Disordered" evidence="2">
    <location>
        <begin position="462"/>
        <end position="484"/>
    </location>
</feature>
<feature type="compositionally biased region" description="Polar residues" evidence="2">
    <location>
        <begin position="140"/>
        <end position="151"/>
    </location>
</feature>
<evidence type="ECO:0000256" key="1">
    <source>
        <dbReference type="SAM" id="Coils"/>
    </source>
</evidence>
<organism evidence="3 4">
    <name type="scientific">Lithohypha guttulata</name>
    <dbReference type="NCBI Taxonomy" id="1690604"/>
    <lineage>
        <taxon>Eukaryota</taxon>
        <taxon>Fungi</taxon>
        <taxon>Dikarya</taxon>
        <taxon>Ascomycota</taxon>
        <taxon>Pezizomycotina</taxon>
        <taxon>Eurotiomycetes</taxon>
        <taxon>Chaetothyriomycetidae</taxon>
        <taxon>Chaetothyriales</taxon>
        <taxon>Trichomeriaceae</taxon>
        <taxon>Lithohypha</taxon>
    </lineage>
</organism>
<evidence type="ECO:0000256" key="2">
    <source>
        <dbReference type="SAM" id="MobiDB-lite"/>
    </source>
</evidence>
<feature type="region of interest" description="Disordered" evidence="2">
    <location>
        <begin position="109"/>
        <end position="151"/>
    </location>
</feature>